<sequence length="145" mass="16786">MSKKMSRPAELYLLYFLLLVLSLNALVGGGALILKPQGSLMGLKPDWLQNTPFKSYLIPGLLLFVFNGLLLKPTWPWANVFNIFTDKYWAWTYSLLTGIILITWITVQEILIQYFWLQTVFIVMGLLIIICTLLPRVQKYYSLNH</sequence>
<comment type="caution">
    <text evidence="2">The sequence shown here is derived from an EMBL/GenBank/DDBJ whole genome shotgun (WGS) entry which is preliminary data.</text>
</comment>
<accession>A0A512B595</accession>
<feature type="transmembrane region" description="Helical" evidence="1">
    <location>
        <begin position="12"/>
        <end position="33"/>
    </location>
</feature>
<dbReference type="Proteomes" id="UP000321532">
    <property type="component" value="Unassembled WGS sequence"/>
</dbReference>
<protein>
    <submittedName>
        <fullName evidence="2">Uncharacterized protein</fullName>
    </submittedName>
</protein>
<feature type="transmembrane region" description="Helical" evidence="1">
    <location>
        <begin position="113"/>
        <end position="134"/>
    </location>
</feature>
<feature type="transmembrane region" description="Helical" evidence="1">
    <location>
        <begin position="90"/>
        <end position="107"/>
    </location>
</feature>
<keyword evidence="1" id="KW-0472">Membrane</keyword>
<evidence type="ECO:0000313" key="3">
    <source>
        <dbReference type="Proteomes" id="UP000321532"/>
    </source>
</evidence>
<dbReference type="EMBL" id="BJYS01000051">
    <property type="protein sequence ID" value="GEO07104.1"/>
    <property type="molecule type" value="Genomic_DNA"/>
</dbReference>
<feature type="transmembrane region" description="Helical" evidence="1">
    <location>
        <begin position="53"/>
        <end position="70"/>
    </location>
</feature>
<dbReference type="AlphaFoldDB" id="A0A512B595"/>
<gene>
    <name evidence="2" type="ORF">AAE02nite_47680</name>
</gene>
<evidence type="ECO:0000256" key="1">
    <source>
        <dbReference type="SAM" id="Phobius"/>
    </source>
</evidence>
<reference evidence="2 3" key="1">
    <citation type="submission" date="2019-07" db="EMBL/GenBank/DDBJ databases">
        <title>Whole genome shotgun sequence of Adhaeribacter aerolatus NBRC 106133.</title>
        <authorList>
            <person name="Hosoyama A."/>
            <person name="Uohara A."/>
            <person name="Ohji S."/>
            <person name="Ichikawa N."/>
        </authorList>
    </citation>
    <scope>NUCLEOTIDE SEQUENCE [LARGE SCALE GENOMIC DNA]</scope>
    <source>
        <strain evidence="2 3">NBRC 106133</strain>
    </source>
</reference>
<evidence type="ECO:0000313" key="2">
    <source>
        <dbReference type="EMBL" id="GEO07104.1"/>
    </source>
</evidence>
<organism evidence="2 3">
    <name type="scientific">Adhaeribacter aerolatus</name>
    <dbReference type="NCBI Taxonomy" id="670289"/>
    <lineage>
        <taxon>Bacteria</taxon>
        <taxon>Pseudomonadati</taxon>
        <taxon>Bacteroidota</taxon>
        <taxon>Cytophagia</taxon>
        <taxon>Cytophagales</taxon>
        <taxon>Hymenobacteraceae</taxon>
        <taxon>Adhaeribacter</taxon>
    </lineage>
</organism>
<keyword evidence="1" id="KW-0812">Transmembrane</keyword>
<name>A0A512B595_9BACT</name>
<keyword evidence="1" id="KW-1133">Transmembrane helix</keyword>
<keyword evidence="3" id="KW-1185">Reference proteome</keyword>
<proteinExistence type="predicted"/>